<keyword evidence="1" id="KW-0732">Signal</keyword>
<dbReference type="EMBL" id="OZ035840">
    <property type="protein sequence ID" value="CAL1587416.1"/>
    <property type="molecule type" value="Genomic_DNA"/>
</dbReference>
<dbReference type="Proteomes" id="UP001497482">
    <property type="component" value="Chromosome 18"/>
</dbReference>
<gene>
    <name evidence="2" type="ORF">KC01_LOCUS17377</name>
</gene>
<proteinExistence type="predicted"/>
<feature type="signal peptide" evidence="1">
    <location>
        <begin position="1"/>
        <end position="27"/>
    </location>
</feature>
<evidence type="ECO:0000313" key="2">
    <source>
        <dbReference type="EMBL" id="CAL1587416.1"/>
    </source>
</evidence>
<sequence length="211" mass="21257">MGGHTGSAGRPRRVALFVACCVPWSGARYLQALLRGDADSYGAGRGGGDGAKRVGWATVGTGDSRWGRWGEMGGGGEVRATRRVVEEAGGGGGGVGGGEGDGDVVGTTAMGRVGAGRRIGGWLRVGGVEEGCWGGWAGGEGGGGGRRVAGGEGNGGVVGWRGLDAQGRLLSLALPCLPLLRTLCYSGRFLGGEGSGAGWQVRRFGWVVRRQ</sequence>
<feature type="chain" id="PRO_5043819478" evidence="1">
    <location>
        <begin position="28"/>
        <end position="211"/>
    </location>
</feature>
<accession>A0AAV2KBX3</accession>
<protein>
    <submittedName>
        <fullName evidence="2">Uncharacterized protein</fullName>
    </submittedName>
</protein>
<dbReference type="AlphaFoldDB" id="A0AAV2KBX3"/>
<evidence type="ECO:0000313" key="3">
    <source>
        <dbReference type="Proteomes" id="UP001497482"/>
    </source>
</evidence>
<organism evidence="2 3">
    <name type="scientific">Knipowitschia caucasica</name>
    <name type="common">Caucasian dwarf goby</name>
    <name type="synonym">Pomatoschistus caucasicus</name>
    <dbReference type="NCBI Taxonomy" id="637954"/>
    <lineage>
        <taxon>Eukaryota</taxon>
        <taxon>Metazoa</taxon>
        <taxon>Chordata</taxon>
        <taxon>Craniata</taxon>
        <taxon>Vertebrata</taxon>
        <taxon>Euteleostomi</taxon>
        <taxon>Actinopterygii</taxon>
        <taxon>Neopterygii</taxon>
        <taxon>Teleostei</taxon>
        <taxon>Neoteleostei</taxon>
        <taxon>Acanthomorphata</taxon>
        <taxon>Gobiaria</taxon>
        <taxon>Gobiiformes</taxon>
        <taxon>Gobioidei</taxon>
        <taxon>Gobiidae</taxon>
        <taxon>Gobiinae</taxon>
        <taxon>Knipowitschia</taxon>
    </lineage>
</organism>
<keyword evidence="3" id="KW-1185">Reference proteome</keyword>
<name>A0AAV2KBX3_KNICA</name>
<reference evidence="2 3" key="1">
    <citation type="submission" date="2024-04" db="EMBL/GenBank/DDBJ databases">
        <authorList>
            <person name="Waldvogel A.-M."/>
            <person name="Schoenle A."/>
        </authorList>
    </citation>
    <scope>NUCLEOTIDE SEQUENCE [LARGE SCALE GENOMIC DNA]</scope>
</reference>
<evidence type="ECO:0000256" key="1">
    <source>
        <dbReference type="SAM" id="SignalP"/>
    </source>
</evidence>